<accession>A0A3S0K632</accession>
<dbReference type="GO" id="GO:0009103">
    <property type="term" value="P:lipopolysaccharide biosynthetic process"/>
    <property type="evidence" value="ECO:0007669"/>
    <property type="project" value="TreeGrafter"/>
</dbReference>
<feature type="transmembrane region" description="Helical" evidence="8">
    <location>
        <begin position="181"/>
        <end position="199"/>
    </location>
</feature>
<evidence type="ECO:0000256" key="5">
    <source>
        <dbReference type="ARBA" id="ARBA00022989"/>
    </source>
</evidence>
<feature type="transmembrane region" description="Helical" evidence="8">
    <location>
        <begin position="71"/>
        <end position="91"/>
    </location>
</feature>
<feature type="transmembrane region" description="Helical" evidence="8">
    <location>
        <begin position="314"/>
        <end position="335"/>
    </location>
</feature>
<keyword evidence="2" id="KW-1003">Cell membrane</keyword>
<dbReference type="Pfam" id="PF00953">
    <property type="entry name" value="Glycos_transf_4"/>
    <property type="match status" value="1"/>
</dbReference>
<dbReference type="PANTHER" id="PTHR22926:SF3">
    <property type="entry name" value="UNDECAPRENYL-PHOSPHATE ALPHA-N-ACETYLGLUCOSAMINYL 1-PHOSPHATE TRANSFERASE"/>
    <property type="match status" value="1"/>
</dbReference>
<gene>
    <name evidence="9" type="ORF">EKG37_02255</name>
</gene>
<keyword evidence="7" id="KW-0460">Magnesium</keyword>
<dbReference type="Proteomes" id="UP000271374">
    <property type="component" value="Unassembled WGS sequence"/>
</dbReference>
<evidence type="ECO:0000256" key="7">
    <source>
        <dbReference type="PIRSR" id="PIRSR600715-1"/>
    </source>
</evidence>
<evidence type="ECO:0000256" key="6">
    <source>
        <dbReference type="ARBA" id="ARBA00023136"/>
    </source>
</evidence>
<protein>
    <submittedName>
        <fullName evidence="9">Undecaprenyl/decaprenyl-phosphate alpha-N-acetylglucosaminyl 1-phosphate transferase</fullName>
    </submittedName>
</protein>
<evidence type="ECO:0000313" key="10">
    <source>
        <dbReference type="Proteomes" id="UP000271374"/>
    </source>
</evidence>
<dbReference type="GO" id="GO:0044038">
    <property type="term" value="P:cell wall macromolecule biosynthetic process"/>
    <property type="evidence" value="ECO:0007669"/>
    <property type="project" value="TreeGrafter"/>
</dbReference>
<keyword evidence="4 8" id="KW-0812">Transmembrane</keyword>
<dbReference type="PANTHER" id="PTHR22926">
    <property type="entry name" value="PHOSPHO-N-ACETYLMURAMOYL-PENTAPEPTIDE-TRANSFERASE"/>
    <property type="match status" value="1"/>
</dbReference>
<feature type="binding site" evidence="7">
    <location>
        <position position="150"/>
    </location>
    <ligand>
        <name>Mg(2+)</name>
        <dbReference type="ChEBI" id="CHEBI:18420"/>
    </ligand>
</feature>
<feature type="binding site" evidence="7">
    <location>
        <position position="210"/>
    </location>
    <ligand>
        <name>Mg(2+)</name>
        <dbReference type="ChEBI" id="CHEBI:18420"/>
    </ligand>
</feature>
<evidence type="ECO:0000256" key="2">
    <source>
        <dbReference type="ARBA" id="ARBA00022475"/>
    </source>
</evidence>
<feature type="transmembrane region" description="Helical" evidence="8">
    <location>
        <begin position="235"/>
        <end position="256"/>
    </location>
</feature>
<dbReference type="CDD" id="cd06853">
    <property type="entry name" value="GT_WecA_like"/>
    <property type="match status" value="1"/>
</dbReference>
<comment type="caution">
    <text evidence="9">The sequence shown here is derived from an EMBL/GenBank/DDBJ whole genome shotgun (WGS) entry which is preliminary data.</text>
</comment>
<dbReference type="GO" id="GO:0046872">
    <property type="term" value="F:metal ion binding"/>
    <property type="evidence" value="ECO:0007669"/>
    <property type="project" value="UniProtKB-KW"/>
</dbReference>
<sequence>MNMFISFLISFATTVILTPFIINLSYKIGAIDLPNERKVHQGGIPRIGGLAIIIGFLVGAFYLNLDDYSNFNLILISVVVILITGILDDIYNIKPIYKFAGQLLAALLVVAVAELKIEYVILPNNFKVDFGFYSYFITLFWILALINSINFIDGLDGLAAGVSIIALGSILYLSLINNQTLVIALATVVIGCTLGFLLFNFHPAKIFMGDTGSQFLGFIIAIISIIGFYKSVTIFSLFIPIIILGVPLFDTFFAIMRRLLSKKGISQADRSHIHHKLLDMGFSHRESVLIIYFTCIIFSAIAISSSRVTLWQSFIIFIIFIIILQLLAEFTGLLGKKQIFLSFFKKILFRNK</sequence>
<dbReference type="EMBL" id="RXNT01000001">
    <property type="protein sequence ID" value="RTR36399.1"/>
    <property type="molecule type" value="Genomic_DNA"/>
</dbReference>
<dbReference type="GO" id="GO:0071555">
    <property type="term" value="P:cell wall organization"/>
    <property type="evidence" value="ECO:0007669"/>
    <property type="project" value="TreeGrafter"/>
</dbReference>
<feature type="transmembrane region" description="Helical" evidence="8">
    <location>
        <begin position="211"/>
        <end position="229"/>
    </location>
</feature>
<organism evidence="9 10">
    <name type="scientific">Bacillus yapensis</name>
    <dbReference type="NCBI Taxonomy" id="2492960"/>
    <lineage>
        <taxon>Bacteria</taxon>
        <taxon>Bacillati</taxon>
        <taxon>Bacillota</taxon>
        <taxon>Bacilli</taxon>
        <taxon>Bacillales</taxon>
        <taxon>Bacillaceae</taxon>
        <taxon>Bacillus</taxon>
    </lineage>
</organism>
<feature type="transmembrane region" description="Helical" evidence="8">
    <location>
        <begin position="47"/>
        <end position="65"/>
    </location>
</feature>
<name>A0A3S0K632_9BACI</name>
<evidence type="ECO:0000256" key="4">
    <source>
        <dbReference type="ARBA" id="ARBA00022692"/>
    </source>
</evidence>
<dbReference type="GO" id="GO:0005886">
    <property type="term" value="C:plasma membrane"/>
    <property type="evidence" value="ECO:0007669"/>
    <property type="project" value="UniProtKB-SubCell"/>
</dbReference>
<reference evidence="9 10" key="1">
    <citation type="submission" date="2018-12" db="EMBL/GenBank/DDBJ databases">
        <title>Bacillus yapensis draft genome sequence.</title>
        <authorList>
            <person name="Yu L."/>
            <person name="Xu X."/>
            <person name="Tang X."/>
        </authorList>
    </citation>
    <scope>NUCLEOTIDE SEQUENCE [LARGE SCALE GENOMIC DNA]</scope>
    <source>
        <strain evidence="9 10">XXST-01</strain>
    </source>
</reference>
<evidence type="ECO:0000256" key="1">
    <source>
        <dbReference type="ARBA" id="ARBA00004651"/>
    </source>
</evidence>
<dbReference type="OrthoDB" id="9783652at2"/>
<keyword evidence="3 9" id="KW-0808">Transferase</keyword>
<dbReference type="InterPro" id="IPR018480">
    <property type="entry name" value="PNAcMuramoyl-5peptid_Trfase_CS"/>
</dbReference>
<dbReference type="InterPro" id="IPR000715">
    <property type="entry name" value="Glycosyl_transferase_4"/>
</dbReference>
<dbReference type="AlphaFoldDB" id="A0A3S0K632"/>
<comment type="cofactor">
    <cofactor evidence="7">
        <name>Mg(2+)</name>
        <dbReference type="ChEBI" id="CHEBI:18420"/>
    </cofactor>
</comment>
<dbReference type="GO" id="GO:0016780">
    <property type="term" value="F:phosphotransferase activity, for other substituted phosphate groups"/>
    <property type="evidence" value="ECO:0007669"/>
    <property type="project" value="InterPro"/>
</dbReference>
<feature type="transmembrane region" description="Helical" evidence="8">
    <location>
        <begin position="128"/>
        <end position="146"/>
    </location>
</feature>
<keyword evidence="10" id="KW-1185">Reference proteome</keyword>
<feature type="transmembrane region" description="Helical" evidence="8">
    <location>
        <begin position="103"/>
        <end position="122"/>
    </location>
</feature>
<feature type="transmembrane region" description="Helical" evidence="8">
    <location>
        <begin position="158"/>
        <end position="175"/>
    </location>
</feature>
<keyword evidence="7" id="KW-0479">Metal-binding</keyword>
<comment type="subcellular location">
    <subcellularLocation>
        <location evidence="1">Cell membrane</location>
        <topology evidence="1">Multi-pass membrane protein</topology>
    </subcellularLocation>
</comment>
<keyword evidence="6 8" id="KW-0472">Membrane</keyword>
<evidence type="ECO:0000313" key="9">
    <source>
        <dbReference type="EMBL" id="RTR36399.1"/>
    </source>
</evidence>
<proteinExistence type="predicted"/>
<evidence type="ECO:0000256" key="3">
    <source>
        <dbReference type="ARBA" id="ARBA00022679"/>
    </source>
</evidence>
<feature type="transmembrane region" description="Helical" evidence="8">
    <location>
        <begin position="6"/>
        <end position="26"/>
    </location>
</feature>
<keyword evidence="5 8" id="KW-1133">Transmembrane helix</keyword>
<dbReference type="PROSITE" id="PS01348">
    <property type="entry name" value="MRAY_2"/>
    <property type="match status" value="1"/>
</dbReference>
<feature type="transmembrane region" description="Helical" evidence="8">
    <location>
        <begin position="289"/>
        <end position="308"/>
    </location>
</feature>
<evidence type="ECO:0000256" key="8">
    <source>
        <dbReference type="SAM" id="Phobius"/>
    </source>
</evidence>